<feature type="region of interest" description="Disordered" evidence="1">
    <location>
        <begin position="542"/>
        <end position="563"/>
    </location>
</feature>
<comment type="caution">
    <text evidence="2">The sequence shown here is derived from an EMBL/GenBank/DDBJ whole genome shotgun (WGS) entry which is preliminary data.</text>
</comment>
<dbReference type="AlphaFoldDB" id="A0A1Y1UFF0"/>
<keyword evidence="3" id="KW-1185">Reference proteome</keyword>
<evidence type="ECO:0000313" key="2">
    <source>
        <dbReference type="EMBL" id="ORX35805.1"/>
    </source>
</evidence>
<dbReference type="InParanoid" id="A0A1Y1UFF0"/>
<feature type="region of interest" description="Disordered" evidence="1">
    <location>
        <begin position="171"/>
        <end position="191"/>
    </location>
</feature>
<feature type="region of interest" description="Disordered" evidence="1">
    <location>
        <begin position="213"/>
        <end position="253"/>
    </location>
</feature>
<protein>
    <submittedName>
        <fullName evidence="2">Uncharacterized protein</fullName>
    </submittedName>
</protein>
<gene>
    <name evidence="2" type="ORF">BD324DRAFT_652340</name>
</gene>
<feature type="compositionally biased region" description="Basic and acidic residues" evidence="1">
    <location>
        <begin position="171"/>
        <end position="185"/>
    </location>
</feature>
<dbReference type="Proteomes" id="UP000193218">
    <property type="component" value="Unassembled WGS sequence"/>
</dbReference>
<dbReference type="GeneID" id="33560282"/>
<feature type="region of interest" description="Disordered" evidence="1">
    <location>
        <begin position="478"/>
        <end position="508"/>
    </location>
</feature>
<feature type="compositionally biased region" description="Polar residues" evidence="1">
    <location>
        <begin position="542"/>
        <end position="553"/>
    </location>
</feature>
<dbReference type="RefSeq" id="XP_021869969.1">
    <property type="nucleotide sequence ID" value="XM_022018473.1"/>
</dbReference>
<sequence length="752" mass="83116">MLLGLVRPADSQMIKTTQAKRNQRYQLLHASAVSTEPLLRETGPVRQRDVALTASIQAYLTVDYTHGAIDPRNNYIDPTSTVSSIGGQLKDQTRSGGFKFTLDSARTGSRCIRTFPVAQHCSTLDNYRSRFTALPIRSVEHQIDYWSPSVSLETSLFAGPNINTQEYRKLHYSNRAERNPREQEGAKMPMSDALDSVFERLRLEKYLDERPLAGSLRNQNPPLFSGRSLKPSVSAEANPGRSRLDQQNDGLGRRDREEVADLTAELHHRTNALHAQLRQASMEPETWRAKCTPLENQSRAKNESLEETSKLLGLASVRLLSDATTIKTLEDDLSNLSLQLDARTKELDAERSLREAADAARVDAEVKEMSACKHQSTLAKHLREANDKLAEVQKSKDQEAEGRMKAEKRAVDAEQAARRNGRWGPPVNARVVAELQNHIKNLKGSLERCNVQLADSKAKTARLKDKIEQIRADNTGLRARNDELTQHAEMQRKAEDDRNQSRKHLQAAESALTEHKARNQALQERLDEAVENGQLLAGQIQAESTGSLSSQLDPATERGVPRATSEVISNGSSDIVSTGIKEPNTARAQSTAFRFPTMVAQMKDDPIFEEATTIPSQAEISDHTNAKQEMDPINIAPTHVRLGPTSLGDLSSISSGMTELAAIGPGTNTAPKDHFIHLSQARASRDPYIGLESVFVHSTLPVSPPIAASPVSSRGREPKTFDHLLDHLQLSSQTLQPSVGGNSRQETTNFLL</sequence>
<feature type="region of interest" description="Disordered" evidence="1">
    <location>
        <begin position="390"/>
        <end position="424"/>
    </location>
</feature>
<evidence type="ECO:0000313" key="3">
    <source>
        <dbReference type="Proteomes" id="UP000193218"/>
    </source>
</evidence>
<feature type="compositionally biased region" description="Basic and acidic residues" evidence="1">
    <location>
        <begin position="390"/>
        <end position="417"/>
    </location>
</feature>
<dbReference type="EMBL" id="NBSH01000010">
    <property type="protein sequence ID" value="ORX35805.1"/>
    <property type="molecule type" value="Genomic_DNA"/>
</dbReference>
<proteinExistence type="predicted"/>
<accession>A0A1Y1UFF0</accession>
<name>A0A1Y1UFF0_9TREE</name>
<feature type="compositionally biased region" description="Basic and acidic residues" evidence="1">
    <location>
        <begin position="242"/>
        <end position="253"/>
    </location>
</feature>
<organism evidence="2 3">
    <name type="scientific">Kockovaella imperatae</name>
    <dbReference type="NCBI Taxonomy" id="4999"/>
    <lineage>
        <taxon>Eukaryota</taxon>
        <taxon>Fungi</taxon>
        <taxon>Dikarya</taxon>
        <taxon>Basidiomycota</taxon>
        <taxon>Agaricomycotina</taxon>
        <taxon>Tremellomycetes</taxon>
        <taxon>Tremellales</taxon>
        <taxon>Cuniculitremaceae</taxon>
        <taxon>Kockovaella</taxon>
    </lineage>
</organism>
<reference evidence="2 3" key="1">
    <citation type="submission" date="2017-03" db="EMBL/GenBank/DDBJ databases">
        <title>Widespread Adenine N6-methylation of Active Genes in Fungi.</title>
        <authorList>
            <consortium name="DOE Joint Genome Institute"/>
            <person name="Mondo S.J."/>
            <person name="Dannebaum R.O."/>
            <person name="Kuo R.C."/>
            <person name="Louie K.B."/>
            <person name="Bewick A.J."/>
            <person name="Labutti K."/>
            <person name="Haridas S."/>
            <person name="Kuo A."/>
            <person name="Salamov A."/>
            <person name="Ahrendt S.R."/>
            <person name="Lau R."/>
            <person name="Bowen B.P."/>
            <person name="Lipzen A."/>
            <person name="Sullivan W."/>
            <person name="Andreopoulos W.B."/>
            <person name="Clum A."/>
            <person name="Lindquist E."/>
            <person name="Daum C."/>
            <person name="Northen T.R."/>
            <person name="Ramamoorthy G."/>
            <person name="Schmitz R.J."/>
            <person name="Gryganskyi A."/>
            <person name="Culley D."/>
            <person name="Magnuson J."/>
            <person name="James T.Y."/>
            <person name="O'Malley M.A."/>
            <person name="Stajich J.E."/>
            <person name="Spatafora J.W."/>
            <person name="Visel A."/>
            <person name="Grigoriev I.V."/>
        </authorList>
    </citation>
    <scope>NUCLEOTIDE SEQUENCE [LARGE SCALE GENOMIC DNA]</scope>
    <source>
        <strain evidence="2 3">NRRL Y-17943</strain>
    </source>
</reference>
<evidence type="ECO:0000256" key="1">
    <source>
        <dbReference type="SAM" id="MobiDB-lite"/>
    </source>
</evidence>
<feature type="compositionally biased region" description="Basic and acidic residues" evidence="1">
    <location>
        <begin position="479"/>
        <end position="500"/>
    </location>
</feature>